<dbReference type="EMBL" id="HBGY01032002">
    <property type="protein sequence ID" value="CAD9611083.1"/>
    <property type="molecule type" value="Transcribed_RNA"/>
</dbReference>
<protein>
    <submittedName>
        <fullName evidence="2">Uncharacterized protein</fullName>
    </submittedName>
</protein>
<gene>
    <name evidence="2" type="ORF">LDAN0321_LOCUS19987</name>
</gene>
<name>A0A7S2PP23_9STRA</name>
<feature type="compositionally biased region" description="Polar residues" evidence="1">
    <location>
        <begin position="221"/>
        <end position="230"/>
    </location>
</feature>
<feature type="compositionally biased region" description="Low complexity" evidence="1">
    <location>
        <begin position="182"/>
        <end position="216"/>
    </location>
</feature>
<evidence type="ECO:0000313" key="2">
    <source>
        <dbReference type="EMBL" id="CAD9611083.1"/>
    </source>
</evidence>
<feature type="region of interest" description="Disordered" evidence="1">
    <location>
        <begin position="61"/>
        <end position="266"/>
    </location>
</feature>
<reference evidence="2" key="1">
    <citation type="submission" date="2021-01" db="EMBL/GenBank/DDBJ databases">
        <authorList>
            <person name="Corre E."/>
            <person name="Pelletier E."/>
            <person name="Niang G."/>
            <person name="Scheremetjew M."/>
            <person name="Finn R."/>
            <person name="Kale V."/>
            <person name="Holt S."/>
            <person name="Cochrane G."/>
            <person name="Meng A."/>
            <person name="Brown T."/>
            <person name="Cohen L."/>
        </authorList>
    </citation>
    <scope>NUCLEOTIDE SEQUENCE</scope>
    <source>
        <strain evidence="2">B650</strain>
    </source>
</reference>
<accession>A0A7S2PP23</accession>
<sequence length="486" mass="52115">MRIIPASNNDMDMVGDDIERSAAVNHHRSISNPTERQDVVPHQETLQQPSASASALTSITLSNGRQIRTRTVGQTQHRNGSSIESFTSSTTTTADASSARSMDAAFATPMQRSALHHQHQISNHGTPSIASAKSSTTTSSTSQNPYLSAPRLQHSSGSFNRSNATNNRPQSANALGSSNKAVSSRSYNPYVSSSSNNRNVSVSSSSLSANDDNALSGASVARNSSTSFTGGSKIPASINHNDDDSEMDNSRSSVKQKSFPKESSPMEIDLSLSPIQNDGVDVNTPAHAADVSVSANGATPNPLAIPTSSVGMSLSPTALTVPLSFEEFQSILRRVRLEPSIYKSYEGKIFVVPAKMKGNLKEFNIEKIKNKKGKKKSKGDKQYAYTITSSFVGYADDVGKITCKIASSVLEGFFGVTAAELRRLSKEDRKKSDMITQEGGTKICAALQKIASLSITFMHTQEEFSLLGAPRFDGEKAHLVVIDRQE</sequence>
<feature type="compositionally biased region" description="Polar residues" evidence="1">
    <location>
        <begin position="120"/>
        <end position="133"/>
    </location>
</feature>
<feature type="compositionally biased region" description="Low complexity" evidence="1">
    <location>
        <begin position="85"/>
        <end position="107"/>
    </location>
</feature>
<dbReference type="AlphaFoldDB" id="A0A7S2PP23"/>
<evidence type="ECO:0000256" key="1">
    <source>
        <dbReference type="SAM" id="MobiDB-lite"/>
    </source>
</evidence>
<organism evidence="2">
    <name type="scientific">Leptocylindrus danicus</name>
    <dbReference type="NCBI Taxonomy" id="163516"/>
    <lineage>
        <taxon>Eukaryota</taxon>
        <taxon>Sar</taxon>
        <taxon>Stramenopiles</taxon>
        <taxon>Ochrophyta</taxon>
        <taxon>Bacillariophyta</taxon>
        <taxon>Coscinodiscophyceae</taxon>
        <taxon>Chaetocerotophycidae</taxon>
        <taxon>Leptocylindrales</taxon>
        <taxon>Leptocylindraceae</taxon>
        <taxon>Leptocylindrus</taxon>
    </lineage>
</organism>
<proteinExistence type="predicted"/>
<feature type="compositionally biased region" description="Polar residues" evidence="1">
    <location>
        <begin position="153"/>
        <end position="181"/>
    </location>
</feature>
<feature type="compositionally biased region" description="Polar residues" evidence="1">
    <location>
        <begin position="63"/>
        <end position="84"/>
    </location>
</feature>